<evidence type="ECO:0000256" key="5">
    <source>
        <dbReference type="SAM" id="Phobius"/>
    </source>
</evidence>
<feature type="transmembrane region" description="Helical" evidence="5">
    <location>
        <begin position="24"/>
        <end position="43"/>
    </location>
</feature>
<comment type="subcellular location">
    <subcellularLocation>
        <location evidence="1">Membrane</location>
        <topology evidence="1">Single-pass membrane protein</topology>
    </subcellularLocation>
</comment>
<dbReference type="GO" id="GO:0016020">
    <property type="term" value="C:membrane"/>
    <property type="evidence" value="ECO:0007669"/>
    <property type="project" value="UniProtKB-SubCell"/>
</dbReference>
<keyword evidence="7" id="KW-1185">Reference proteome</keyword>
<reference evidence="6" key="2">
    <citation type="submission" date="2020-09" db="EMBL/GenBank/DDBJ databases">
        <authorList>
            <person name="Sun Q."/>
            <person name="Zhou Y."/>
        </authorList>
    </citation>
    <scope>NUCLEOTIDE SEQUENCE</scope>
    <source>
        <strain evidence="6">CGMCC 1.12827</strain>
    </source>
</reference>
<dbReference type="Proteomes" id="UP000621454">
    <property type="component" value="Unassembled WGS sequence"/>
</dbReference>
<accession>A0A916WS42</accession>
<evidence type="ECO:0000256" key="2">
    <source>
        <dbReference type="ARBA" id="ARBA00022692"/>
    </source>
</evidence>
<reference evidence="6" key="1">
    <citation type="journal article" date="2014" name="Int. J. Syst. Evol. Microbiol.">
        <title>Complete genome sequence of Corynebacterium casei LMG S-19264T (=DSM 44701T), isolated from a smear-ripened cheese.</title>
        <authorList>
            <consortium name="US DOE Joint Genome Institute (JGI-PGF)"/>
            <person name="Walter F."/>
            <person name="Albersmeier A."/>
            <person name="Kalinowski J."/>
            <person name="Ruckert C."/>
        </authorList>
    </citation>
    <scope>NUCLEOTIDE SEQUENCE</scope>
    <source>
        <strain evidence="6">CGMCC 1.12827</strain>
    </source>
</reference>
<dbReference type="EMBL" id="BMGC01000005">
    <property type="protein sequence ID" value="GGB25317.1"/>
    <property type="molecule type" value="Genomic_DNA"/>
</dbReference>
<proteinExistence type="predicted"/>
<dbReference type="PANTHER" id="PTHR30168">
    <property type="entry name" value="PUTATIVE MEMBRANE PROTEIN YPFJ"/>
    <property type="match status" value="1"/>
</dbReference>
<sequence length="290" mass="29883">MTFRGSGGLDSSGVSGGGGGGGRLAIGGGAGLIITVVALLFGINPGDLMGGGSGSGSSLSQSGYGSNDAEIQDHIQSCTIEKANSDTICRIVATTNSLNKVWPTLVKGYTPPKTVIFSGQVNTNGCGSATSAMGPFYCPADQTAYFDPSFFDELHDQLGGSNGPLAQEYVVAHEYGHHVQNLLGTNRKADSMGSQGAKSGSVRLELQADCYAGVWAYHADKGSDAMLEPITPDQISQVIQTAQAIGDDKLSGPNSEGWTHGSSAQRVRWFENGYAGGDPAACDTFSTNNL</sequence>
<dbReference type="Pfam" id="PF04228">
    <property type="entry name" value="Zn_peptidase"/>
    <property type="match status" value="1"/>
</dbReference>
<keyword evidence="4 5" id="KW-0472">Membrane</keyword>
<comment type="caution">
    <text evidence="6">The sequence shown here is derived from an EMBL/GenBank/DDBJ whole genome shotgun (WGS) entry which is preliminary data.</text>
</comment>
<evidence type="ECO:0000256" key="1">
    <source>
        <dbReference type="ARBA" id="ARBA00004167"/>
    </source>
</evidence>
<organism evidence="6 7">
    <name type="scientific">Gordonia jinhuaensis</name>
    <dbReference type="NCBI Taxonomy" id="1517702"/>
    <lineage>
        <taxon>Bacteria</taxon>
        <taxon>Bacillati</taxon>
        <taxon>Actinomycetota</taxon>
        <taxon>Actinomycetes</taxon>
        <taxon>Mycobacteriales</taxon>
        <taxon>Gordoniaceae</taxon>
        <taxon>Gordonia</taxon>
    </lineage>
</organism>
<dbReference type="PANTHER" id="PTHR30168:SF0">
    <property type="entry name" value="INNER MEMBRANE PROTEIN"/>
    <property type="match status" value="1"/>
</dbReference>
<dbReference type="InterPro" id="IPR007343">
    <property type="entry name" value="Uncharacterised_pept_Zn_put"/>
</dbReference>
<name>A0A916WS42_9ACTN</name>
<keyword evidence="2 5" id="KW-0812">Transmembrane</keyword>
<dbReference type="AlphaFoldDB" id="A0A916WS42"/>
<evidence type="ECO:0000256" key="3">
    <source>
        <dbReference type="ARBA" id="ARBA00022989"/>
    </source>
</evidence>
<gene>
    <name evidence="6" type="ORF">GCM10011489_11970</name>
</gene>
<protein>
    <submittedName>
        <fullName evidence="6">Membrane protein</fullName>
    </submittedName>
</protein>
<evidence type="ECO:0000256" key="4">
    <source>
        <dbReference type="ARBA" id="ARBA00023136"/>
    </source>
</evidence>
<evidence type="ECO:0000313" key="7">
    <source>
        <dbReference type="Proteomes" id="UP000621454"/>
    </source>
</evidence>
<dbReference type="RefSeq" id="WP_188585653.1">
    <property type="nucleotide sequence ID" value="NZ_BMGC01000005.1"/>
</dbReference>
<keyword evidence="3 5" id="KW-1133">Transmembrane helix</keyword>
<evidence type="ECO:0000313" key="6">
    <source>
        <dbReference type="EMBL" id="GGB25317.1"/>
    </source>
</evidence>
<dbReference type="SUPFAM" id="SSF55486">
    <property type="entry name" value="Metalloproteases ('zincins'), catalytic domain"/>
    <property type="match status" value="1"/>
</dbReference>